<reference evidence="1 2" key="1">
    <citation type="submission" date="2019-01" db="EMBL/GenBank/DDBJ databases">
        <title>Draft genome sequences of three monokaryotic isolates of the white-rot basidiomycete fungus Dichomitus squalens.</title>
        <authorList>
            <consortium name="DOE Joint Genome Institute"/>
            <person name="Lopez S.C."/>
            <person name="Andreopoulos B."/>
            <person name="Pangilinan J."/>
            <person name="Lipzen A."/>
            <person name="Riley R."/>
            <person name="Ahrendt S."/>
            <person name="Ng V."/>
            <person name="Barry K."/>
            <person name="Daum C."/>
            <person name="Grigoriev I.V."/>
            <person name="Hilden K.S."/>
            <person name="Makela M.R."/>
            <person name="de Vries R.P."/>
        </authorList>
    </citation>
    <scope>NUCLEOTIDE SEQUENCE [LARGE SCALE GENOMIC DNA]</scope>
    <source>
        <strain evidence="1 2">CBS 464.89</strain>
    </source>
</reference>
<dbReference type="AlphaFoldDB" id="A0A4Q9PCK3"/>
<protein>
    <submittedName>
        <fullName evidence="1">Uncharacterized protein</fullName>
    </submittedName>
</protein>
<dbReference type="EMBL" id="ML145246">
    <property type="protein sequence ID" value="TBU52544.1"/>
    <property type="molecule type" value="Genomic_DNA"/>
</dbReference>
<sequence length="82" mass="9057">MKLASFKYCRRCIDIPMLAFGVLLAGSAYHSRAPGRSSASATQVPDRVGMPEQLVLCATFRKISATSIDSNKRRQSVHSYHL</sequence>
<organism evidence="1 2">
    <name type="scientific">Dichomitus squalens</name>
    <dbReference type="NCBI Taxonomy" id="114155"/>
    <lineage>
        <taxon>Eukaryota</taxon>
        <taxon>Fungi</taxon>
        <taxon>Dikarya</taxon>
        <taxon>Basidiomycota</taxon>
        <taxon>Agaricomycotina</taxon>
        <taxon>Agaricomycetes</taxon>
        <taxon>Polyporales</taxon>
        <taxon>Polyporaceae</taxon>
        <taxon>Dichomitus</taxon>
    </lineage>
</organism>
<evidence type="ECO:0000313" key="2">
    <source>
        <dbReference type="Proteomes" id="UP000292082"/>
    </source>
</evidence>
<name>A0A4Q9PCK3_9APHY</name>
<proteinExistence type="predicted"/>
<dbReference type="Proteomes" id="UP000292082">
    <property type="component" value="Unassembled WGS sequence"/>
</dbReference>
<accession>A0A4Q9PCK3</accession>
<keyword evidence="2" id="KW-1185">Reference proteome</keyword>
<gene>
    <name evidence="1" type="ORF">BD310DRAFT_225293</name>
</gene>
<evidence type="ECO:0000313" key="1">
    <source>
        <dbReference type="EMBL" id="TBU52544.1"/>
    </source>
</evidence>